<protein>
    <recommendedName>
        <fullName evidence="5">C2 domain-containing protein</fullName>
    </recommendedName>
</protein>
<keyword evidence="3" id="KW-0175">Coiled coil</keyword>
<dbReference type="GO" id="GO:0016020">
    <property type="term" value="C:membrane"/>
    <property type="evidence" value="ECO:0007669"/>
    <property type="project" value="TreeGrafter"/>
</dbReference>
<dbReference type="CDD" id="cd00030">
    <property type="entry name" value="C2"/>
    <property type="match status" value="1"/>
</dbReference>
<evidence type="ECO:0000313" key="7">
    <source>
        <dbReference type="EnsemblProtists" id="EKX53308"/>
    </source>
</evidence>
<evidence type="ECO:0000259" key="5">
    <source>
        <dbReference type="PROSITE" id="PS50004"/>
    </source>
</evidence>
<dbReference type="Proteomes" id="UP000011087">
    <property type="component" value="Unassembled WGS sequence"/>
</dbReference>
<reference evidence="8" key="2">
    <citation type="submission" date="2012-11" db="EMBL/GenBank/DDBJ databases">
        <authorList>
            <person name="Kuo A."/>
            <person name="Curtis B.A."/>
            <person name="Tanifuji G."/>
            <person name="Burki F."/>
            <person name="Gruber A."/>
            <person name="Irimia M."/>
            <person name="Maruyama S."/>
            <person name="Arias M.C."/>
            <person name="Ball S.G."/>
            <person name="Gile G.H."/>
            <person name="Hirakawa Y."/>
            <person name="Hopkins J.F."/>
            <person name="Rensing S.A."/>
            <person name="Schmutz J."/>
            <person name="Symeonidi A."/>
            <person name="Elias M."/>
            <person name="Eveleigh R.J."/>
            <person name="Herman E.K."/>
            <person name="Klute M.J."/>
            <person name="Nakayama T."/>
            <person name="Obornik M."/>
            <person name="Reyes-Prieto A."/>
            <person name="Armbrust E.V."/>
            <person name="Aves S.J."/>
            <person name="Beiko R.G."/>
            <person name="Coutinho P."/>
            <person name="Dacks J.B."/>
            <person name="Durnford D.G."/>
            <person name="Fast N.M."/>
            <person name="Green B.R."/>
            <person name="Grisdale C."/>
            <person name="Hempe F."/>
            <person name="Henrissat B."/>
            <person name="Hoppner M.P."/>
            <person name="Ishida K.-I."/>
            <person name="Kim E."/>
            <person name="Koreny L."/>
            <person name="Kroth P.G."/>
            <person name="Liu Y."/>
            <person name="Malik S.-B."/>
            <person name="Maier U.G."/>
            <person name="McRose D."/>
            <person name="Mock T."/>
            <person name="Neilson J.A."/>
            <person name="Onodera N.T."/>
            <person name="Poole A.M."/>
            <person name="Pritham E.J."/>
            <person name="Richards T.A."/>
            <person name="Rocap G."/>
            <person name="Roy S.W."/>
            <person name="Sarai C."/>
            <person name="Schaack S."/>
            <person name="Shirato S."/>
            <person name="Slamovits C.H."/>
            <person name="Spencer D.F."/>
            <person name="Suzuki S."/>
            <person name="Worden A.Z."/>
            <person name="Zauner S."/>
            <person name="Barry K."/>
            <person name="Bell C."/>
            <person name="Bharti A.K."/>
            <person name="Crow J.A."/>
            <person name="Grimwood J."/>
            <person name="Kramer R."/>
            <person name="Lindquist E."/>
            <person name="Lucas S."/>
            <person name="Salamov A."/>
            <person name="McFadden G.I."/>
            <person name="Lane C.E."/>
            <person name="Keeling P.J."/>
            <person name="Gray M.W."/>
            <person name="Grigoriev I.V."/>
            <person name="Archibald J.M."/>
        </authorList>
    </citation>
    <scope>NUCLEOTIDE SEQUENCE</scope>
    <source>
        <strain evidence="8">CCMP2712</strain>
    </source>
</reference>
<dbReference type="RefSeq" id="XP_005840288.1">
    <property type="nucleotide sequence ID" value="XM_005840231.1"/>
</dbReference>
<accession>L1JZ01</accession>
<proteinExistence type="predicted"/>
<reference evidence="7" key="3">
    <citation type="submission" date="2015-06" db="UniProtKB">
        <authorList>
            <consortium name="EnsemblProtists"/>
        </authorList>
    </citation>
    <scope>IDENTIFICATION</scope>
</reference>
<organism evidence="6">
    <name type="scientific">Guillardia theta (strain CCMP2712)</name>
    <name type="common">Cryptophyte</name>
    <dbReference type="NCBI Taxonomy" id="905079"/>
    <lineage>
        <taxon>Eukaryota</taxon>
        <taxon>Cryptophyceae</taxon>
        <taxon>Pyrenomonadales</taxon>
        <taxon>Geminigeraceae</taxon>
        <taxon>Guillardia</taxon>
    </lineage>
</organism>
<evidence type="ECO:0000256" key="2">
    <source>
        <dbReference type="ARBA" id="ARBA00022837"/>
    </source>
</evidence>
<feature type="coiled-coil region" evidence="3">
    <location>
        <begin position="617"/>
        <end position="671"/>
    </location>
</feature>
<keyword evidence="1" id="KW-0479">Metal-binding</keyword>
<dbReference type="PROSITE" id="PS50004">
    <property type="entry name" value="C2"/>
    <property type="match status" value="1"/>
</dbReference>
<dbReference type="OrthoDB" id="1029639at2759"/>
<feature type="domain" description="C2" evidence="5">
    <location>
        <begin position="126"/>
        <end position="242"/>
    </location>
</feature>
<gene>
    <name evidence="6" type="ORF">GUITHDRAFT_133050</name>
</gene>
<dbReference type="GO" id="GO:0005509">
    <property type="term" value="F:calcium ion binding"/>
    <property type="evidence" value="ECO:0007669"/>
    <property type="project" value="TreeGrafter"/>
</dbReference>
<name>L1JZ01_GUITC</name>
<dbReference type="HOGENOM" id="CLU_399816_0_0_1"/>
<dbReference type="Gene3D" id="1.25.10.10">
    <property type="entry name" value="Leucine-rich Repeat Variant"/>
    <property type="match status" value="2"/>
</dbReference>
<dbReference type="InterPro" id="IPR011989">
    <property type="entry name" value="ARM-like"/>
</dbReference>
<reference evidence="6 8" key="1">
    <citation type="journal article" date="2012" name="Nature">
        <title>Algal genomes reveal evolutionary mosaicism and the fate of nucleomorphs.</title>
        <authorList>
            <consortium name="DOE Joint Genome Institute"/>
            <person name="Curtis B.A."/>
            <person name="Tanifuji G."/>
            <person name="Burki F."/>
            <person name="Gruber A."/>
            <person name="Irimia M."/>
            <person name="Maruyama S."/>
            <person name="Arias M.C."/>
            <person name="Ball S.G."/>
            <person name="Gile G.H."/>
            <person name="Hirakawa Y."/>
            <person name="Hopkins J.F."/>
            <person name="Kuo A."/>
            <person name="Rensing S.A."/>
            <person name="Schmutz J."/>
            <person name="Symeonidi A."/>
            <person name="Elias M."/>
            <person name="Eveleigh R.J."/>
            <person name="Herman E.K."/>
            <person name="Klute M.J."/>
            <person name="Nakayama T."/>
            <person name="Obornik M."/>
            <person name="Reyes-Prieto A."/>
            <person name="Armbrust E.V."/>
            <person name="Aves S.J."/>
            <person name="Beiko R.G."/>
            <person name="Coutinho P."/>
            <person name="Dacks J.B."/>
            <person name="Durnford D.G."/>
            <person name="Fast N.M."/>
            <person name="Green B.R."/>
            <person name="Grisdale C.J."/>
            <person name="Hempel F."/>
            <person name="Henrissat B."/>
            <person name="Hoppner M.P."/>
            <person name="Ishida K."/>
            <person name="Kim E."/>
            <person name="Koreny L."/>
            <person name="Kroth P.G."/>
            <person name="Liu Y."/>
            <person name="Malik S.B."/>
            <person name="Maier U.G."/>
            <person name="McRose D."/>
            <person name="Mock T."/>
            <person name="Neilson J.A."/>
            <person name="Onodera N.T."/>
            <person name="Poole A.M."/>
            <person name="Pritham E.J."/>
            <person name="Richards T.A."/>
            <person name="Rocap G."/>
            <person name="Roy S.W."/>
            <person name="Sarai C."/>
            <person name="Schaack S."/>
            <person name="Shirato S."/>
            <person name="Slamovits C.H."/>
            <person name="Spencer D.F."/>
            <person name="Suzuki S."/>
            <person name="Worden A.Z."/>
            <person name="Zauner S."/>
            <person name="Barry K."/>
            <person name="Bell C."/>
            <person name="Bharti A.K."/>
            <person name="Crow J.A."/>
            <person name="Grimwood J."/>
            <person name="Kramer R."/>
            <person name="Lindquist E."/>
            <person name="Lucas S."/>
            <person name="Salamov A."/>
            <person name="McFadden G.I."/>
            <person name="Lane C.E."/>
            <person name="Keeling P.J."/>
            <person name="Gray M.W."/>
            <person name="Grigoriev I.V."/>
            <person name="Archibald J.M."/>
        </authorList>
    </citation>
    <scope>NUCLEOTIDE SEQUENCE</scope>
    <source>
        <strain evidence="6 8">CCMP2712</strain>
    </source>
</reference>
<dbReference type="SMART" id="SM00239">
    <property type="entry name" value="C2"/>
    <property type="match status" value="1"/>
</dbReference>
<feature type="compositionally biased region" description="Basic and acidic residues" evidence="4">
    <location>
        <begin position="1"/>
        <end position="19"/>
    </location>
</feature>
<dbReference type="SUPFAM" id="SSF49562">
    <property type="entry name" value="C2 domain (Calcium/lipid-binding domain, CaLB)"/>
    <property type="match status" value="1"/>
</dbReference>
<dbReference type="GeneID" id="17310037"/>
<dbReference type="Pfam" id="PF00168">
    <property type="entry name" value="C2"/>
    <property type="match status" value="1"/>
</dbReference>
<dbReference type="InterPro" id="IPR035892">
    <property type="entry name" value="C2_domain_sf"/>
</dbReference>
<dbReference type="Gene3D" id="2.60.40.150">
    <property type="entry name" value="C2 domain"/>
    <property type="match status" value="1"/>
</dbReference>
<dbReference type="SUPFAM" id="SSF48371">
    <property type="entry name" value="ARM repeat"/>
    <property type="match status" value="1"/>
</dbReference>
<feature type="region of interest" description="Disordered" evidence="4">
    <location>
        <begin position="1"/>
        <end position="21"/>
    </location>
</feature>
<keyword evidence="2" id="KW-0106">Calcium</keyword>
<dbReference type="InterPro" id="IPR000008">
    <property type="entry name" value="C2_dom"/>
</dbReference>
<dbReference type="AlphaFoldDB" id="L1JZ01"/>
<dbReference type="EMBL" id="JH992970">
    <property type="protein sequence ID" value="EKX53308.1"/>
    <property type="molecule type" value="Genomic_DNA"/>
</dbReference>
<evidence type="ECO:0000313" key="8">
    <source>
        <dbReference type="Proteomes" id="UP000011087"/>
    </source>
</evidence>
<dbReference type="STRING" id="905079.L1JZ01"/>
<dbReference type="KEGG" id="gtt:GUITHDRAFT_133050"/>
<dbReference type="eggNOG" id="KOG1012">
    <property type="taxonomic scope" value="Eukaryota"/>
</dbReference>
<dbReference type="EnsemblProtists" id="EKX53308">
    <property type="protein sequence ID" value="EKX53308"/>
    <property type="gene ID" value="GUITHDRAFT_133050"/>
</dbReference>
<evidence type="ECO:0000256" key="1">
    <source>
        <dbReference type="ARBA" id="ARBA00022723"/>
    </source>
</evidence>
<dbReference type="PANTHER" id="PTHR45911:SF4">
    <property type="entry name" value="MULTIPLE C2 AND TRANSMEMBRANE DOMAIN-CONTAINING PROTEIN"/>
    <property type="match status" value="1"/>
</dbReference>
<dbReference type="PANTHER" id="PTHR45911">
    <property type="entry name" value="C2 DOMAIN-CONTAINING PROTEIN"/>
    <property type="match status" value="1"/>
</dbReference>
<keyword evidence="8" id="KW-1185">Reference proteome</keyword>
<sequence>MLQDDNSAKPSDRIRERNSSKNPDIWMDSNLWMRGKAKLDVHDSVFLENSLRFPHKSKTIENSVRALGRISRHPNPKIRSAALLGTADMKLDRKNFGNSVCLSYIMPRLNDEDDLVKIAALKALERIGDPNTNQLFMELKIVVLKSSNLPKKDKFGSCDAYCRILLRSGDKENELGRTPIVWRNLNPKWNMSLHHEVKDRSQDVLVFSLWDEDGEVDDFVGECLLPLKSIPLDEHDFHPAMHPFRLTLHEDNEVVKGFNSVSQKNDGKVSKLSVEVGYSEFFNSSIVKMKIIDLLQYGSHQVKLAALSTCYSYWTEGEEKLLRVLADLIEDESDEIRFASMKLFIELSKYDDEMAIETICKKLTSDNQKCRHLALHILSNIVTQGSATAVNIVLSLLRETSMQKRDLVFDAMTLIADHSLIQTLIARGKDESDVSRADCLSMLAIILTKDDHWLLAGNANPLRDTSDHLADLTDLMKDEDPGCRRAAVECIAKIALLNKVCYPEATAEARRMLEEKEGIEAHSGDPNPIIQSTIRNSLQKIRVKTGTYVDYQRTEEGQFSQLLPAKLVKLSASRGIVSEEVLEMPHDTKFHSSLPYRPPTPPWDPIAQQKQRIQTLIVNMQNELAGLELVIKEYKSMKSEGRLGLSQAMEYEEKQKAIENLKESISRYTKNACHGCEVLNTRCLGIKMS</sequence>
<dbReference type="InterPro" id="IPR016024">
    <property type="entry name" value="ARM-type_fold"/>
</dbReference>
<evidence type="ECO:0000256" key="4">
    <source>
        <dbReference type="SAM" id="MobiDB-lite"/>
    </source>
</evidence>
<evidence type="ECO:0000256" key="3">
    <source>
        <dbReference type="SAM" id="Coils"/>
    </source>
</evidence>
<evidence type="ECO:0000313" key="6">
    <source>
        <dbReference type="EMBL" id="EKX53308.1"/>
    </source>
</evidence>
<dbReference type="PaxDb" id="55529-EKX53308"/>